<comment type="similarity">
    <text evidence="3">Belongs to the LuxS family.</text>
</comment>
<name>A0A9D0Z833_9FIRM</name>
<dbReference type="InterPro" id="IPR011249">
    <property type="entry name" value="Metalloenz_LuxS/M16"/>
</dbReference>
<evidence type="ECO:0000256" key="9">
    <source>
        <dbReference type="ARBA" id="ARBA00022929"/>
    </source>
</evidence>
<comment type="cofactor">
    <cofactor evidence="2">
        <name>Fe cation</name>
        <dbReference type="ChEBI" id="CHEBI:24875"/>
    </cofactor>
</comment>
<keyword evidence="7" id="KW-0673">Quorum sensing</keyword>
<comment type="function">
    <text evidence="12">Involved in the synthesis of autoinducer 2 (AI-2) which is secreted by bacteria and is used to communicate both the cell density and the metabolic potential of the environment. The regulation of gene expression in response to changes in cell density is called quorum sensing. Catalyzes the transformation of S-ribosylhomocysteine (RHC) to homocysteine (HC) and 4,5-dihydroxy-2,3-pentadione (DPD).</text>
</comment>
<dbReference type="PRINTS" id="PR01487">
    <property type="entry name" value="LUXSPROTEIN"/>
</dbReference>
<evidence type="ECO:0000256" key="3">
    <source>
        <dbReference type="ARBA" id="ARBA00007311"/>
    </source>
</evidence>
<evidence type="ECO:0000256" key="6">
    <source>
        <dbReference type="ARBA" id="ARBA00015130"/>
    </source>
</evidence>
<evidence type="ECO:0000256" key="1">
    <source>
        <dbReference type="ARBA" id="ARBA00000297"/>
    </source>
</evidence>
<evidence type="ECO:0000313" key="15">
    <source>
        <dbReference type="EMBL" id="HIQ70904.1"/>
    </source>
</evidence>
<reference evidence="15" key="1">
    <citation type="submission" date="2020-10" db="EMBL/GenBank/DDBJ databases">
        <authorList>
            <person name="Gilroy R."/>
        </authorList>
    </citation>
    <scope>NUCLEOTIDE SEQUENCE</scope>
    <source>
        <strain evidence="15">ChiSxjej2B14-6234</strain>
    </source>
</reference>
<dbReference type="EC" id="4.4.1.21" evidence="5"/>
<evidence type="ECO:0000256" key="12">
    <source>
        <dbReference type="ARBA" id="ARBA00024654"/>
    </source>
</evidence>
<proteinExistence type="inferred from homology"/>
<dbReference type="GO" id="GO:0009372">
    <property type="term" value="P:quorum sensing"/>
    <property type="evidence" value="ECO:0007669"/>
    <property type="project" value="UniProtKB-KW"/>
</dbReference>
<dbReference type="GO" id="GO:0005506">
    <property type="term" value="F:iron ion binding"/>
    <property type="evidence" value="ECO:0007669"/>
    <property type="project" value="InterPro"/>
</dbReference>
<dbReference type="InterPro" id="IPR037005">
    <property type="entry name" value="LuxS_sf"/>
</dbReference>
<dbReference type="GO" id="GO:0043768">
    <property type="term" value="F:S-ribosylhomocysteine lyase activity"/>
    <property type="evidence" value="ECO:0007669"/>
    <property type="project" value="UniProtKB-EC"/>
</dbReference>
<comment type="catalytic activity">
    <reaction evidence="1">
        <text>S-(5-deoxy-D-ribos-5-yl)-L-homocysteine = (S)-4,5-dihydroxypentane-2,3-dione + L-homocysteine</text>
        <dbReference type="Rhea" id="RHEA:17753"/>
        <dbReference type="ChEBI" id="CHEBI:29484"/>
        <dbReference type="ChEBI" id="CHEBI:58195"/>
        <dbReference type="ChEBI" id="CHEBI:58199"/>
        <dbReference type="EC" id="4.4.1.21"/>
    </reaction>
</comment>
<evidence type="ECO:0000256" key="5">
    <source>
        <dbReference type="ARBA" id="ARBA00012240"/>
    </source>
</evidence>
<dbReference type="Proteomes" id="UP000886887">
    <property type="component" value="Unassembled WGS sequence"/>
</dbReference>
<dbReference type="NCBIfam" id="NF002604">
    <property type="entry name" value="PRK02260.1-4"/>
    <property type="match status" value="1"/>
</dbReference>
<dbReference type="SUPFAM" id="SSF63411">
    <property type="entry name" value="LuxS/MPP-like metallohydrolase"/>
    <property type="match status" value="1"/>
</dbReference>
<dbReference type="AlphaFoldDB" id="A0A9D0Z833"/>
<evidence type="ECO:0000256" key="2">
    <source>
        <dbReference type="ARBA" id="ARBA00001962"/>
    </source>
</evidence>
<evidence type="ECO:0000256" key="11">
    <source>
        <dbReference type="ARBA" id="ARBA00023239"/>
    </source>
</evidence>
<keyword evidence="11 15" id="KW-0456">Lyase</keyword>
<dbReference type="Gene3D" id="3.30.1360.80">
    <property type="entry name" value="S-ribosylhomocysteinase (LuxS)"/>
    <property type="match status" value="1"/>
</dbReference>
<accession>A0A9D0Z833</accession>
<keyword evidence="9" id="KW-0071">Autoinducer synthesis</keyword>
<protein>
    <recommendedName>
        <fullName evidence="6">S-ribosylhomocysteine lyase</fullName>
        <ecNumber evidence="5">4.4.1.21</ecNumber>
    </recommendedName>
    <alternativeName>
        <fullName evidence="13">AI-2 synthesis protein</fullName>
    </alternativeName>
    <alternativeName>
        <fullName evidence="14">Autoinducer-2 production protein LuxS</fullName>
    </alternativeName>
</protein>
<evidence type="ECO:0000256" key="13">
    <source>
        <dbReference type="ARBA" id="ARBA00030600"/>
    </source>
</evidence>
<dbReference type="PANTHER" id="PTHR35799:SF1">
    <property type="entry name" value="S-RIBOSYLHOMOCYSTEINE LYASE"/>
    <property type="match status" value="1"/>
</dbReference>
<sequence length="153" mass="17156">MQTIASFQIDHDVLTPGMYVSRVDGDVITYDLRFKRPNAGDYLENGALHTIEHLFATYARNSRFGQQVVYFGPMGCRTGFYLLVRDALSPADAIALTQEACAFIEAFEGEIPGAQRRECGNYLEHDLPGARQEAAAFARRIADWTPERMTYPA</sequence>
<evidence type="ECO:0000256" key="10">
    <source>
        <dbReference type="ARBA" id="ARBA00023004"/>
    </source>
</evidence>
<evidence type="ECO:0000256" key="8">
    <source>
        <dbReference type="ARBA" id="ARBA00022723"/>
    </source>
</evidence>
<dbReference type="EMBL" id="DVFJ01000006">
    <property type="protein sequence ID" value="HIQ70904.1"/>
    <property type="molecule type" value="Genomic_DNA"/>
</dbReference>
<comment type="subunit">
    <text evidence="4">Homodimer.</text>
</comment>
<evidence type="ECO:0000256" key="7">
    <source>
        <dbReference type="ARBA" id="ARBA00022654"/>
    </source>
</evidence>
<evidence type="ECO:0000256" key="4">
    <source>
        <dbReference type="ARBA" id="ARBA00011738"/>
    </source>
</evidence>
<dbReference type="PANTHER" id="PTHR35799">
    <property type="entry name" value="S-RIBOSYLHOMOCYSTEINE LYASE"/>
    <property type="match status" value="1"/>
</dbReference>
<comment type="caution">
    <text evidence="15">The sequence shown here is derived from an EMBL/GenBank/DDBJ whole genome shotgun (WGS) entry which is preliminary data.</text>
</comment>
<dbReference type="InterPro" id="IPR003815">
    <property type="entry name" value="S-ribosylhomocysteinase"/>
</dbReference>
<evidence type="ECO:0000256" key="14">
    <source>
        <dbReference type="ARBA" id="ARBA00031777"/>
    </source>
</evidence>
<gene>
    <name evidence="15" type="ORF">IAB73_01680</name>
</gene>
<reference evidence="15" key="2">
    <citation type="journal article" date="2021" name="PeerJ">
        <title>Extensive microbial diversity within the chicken gut microbiome revealed by metagenomics and culture.</title>
        <authorList>
            <person name="Gilroy R."/>
            <person name="Ravi A."/>
            <person name="Getino M."/>
            <person name="Pursley I."/>
            <person name="Horton D.L."/>
            <person name="Alikhan N.F."/>
            <person name="Baker D."/>
            <person name="Gharbi K."/>
            <person name="Hall N."/>
            <person name="Watson M."/>
            <person name="Adriaenssens E.M."/>
            <person name="Foster-Nyarko E."/>
            <person name="Jarju S."/>
            <person name="Secka A."/>
            <person name="Antonio M."/>
            <person name="Oren A."/>
            <person name="Chaudhuri R.R."/>
            <person name="La Ragione R."/>
            <person name="Hildebrand F."/>
            <person name="Pallen M.J."/>
        </authorList>
    </citation>
    <scope>NUCLEOTIDE SEQUENCE</scope>
    <source>
        <strain evidence="15">ChiSxjej2B14-6234</strain>
    </source>
</reference>
<organism evidence="15 16">
    <name type="scientific">Candidatus Onthenecus intestinigallinarum</name>
    <dbReference type="NCBI Taxonomy" id="2840875"/>
    <lineage>
        <taxon>Bacteria</taxon>
        <taxon>Bacillati</taxon>
        <taxon>Bacillota</taxon>
        <taxon>Clostridia</taxon>
        <taxon>Eubacteriales</taxon>
        <taxon>Candidatus Onthenecus</taxon>
    </lineage>
</organism>
<dbReference type="Pfam" id="PF02664">
    <property type="entry name" value="LuxS"/>
    <property type="match status" value="1"/>
</dbReference>
<evidence type="ECO:0000313" key="16">
    <source>
        <dbReference type="Proteomes" id="UP000886887"/>
    </source>
</evidence>
<keyword evidence="10" id="KW-0408">Iron</keyword>
<keyword evidence="8" id="KW-0479">Metal-binding</keyword>